<evidence type="ECO:0000313" key="2">
    <source>
        <dbReference type="Proteomes" id="UP001519343"/>
    </source>
</evidence>
<gene>
    <name evidence="1" type="ORF">J2Z37_003147</name>
</gene>
<sequence length="65" mass="7244">MLADVRKELKELMGHSVEVHTKQATKISGTLSWLSPDFSMAELTSKDGEIKTVTDVQIKSIRKIS</sequence>
<keyword evidence="2" id="KW-1185">Reference proteome</keyword>
<accession>A0ABS4GS85</accession>
<proteinExistence type="predicted"/>
<dbReference type="RefSeq" id="WP_209811158.1">
    <property type="nucleotide sequence ID" value="NZ_JAGGKT010000009.1"/>
</dbReference>
<organism evidence="1 2">
    <name type="scientific">Ammoniphilus resinae</name>
    <dbReference type="NCBI Taxonomy" id="861532"/>
    <lineage>
        <taxon>Bacteria</taxon>
        <taxon>Bacillati</taxon>
        <taxon>Bacillota</taxon>
        <taxon>Bacilli</taxon>
        <taxon>Bacillales</taxon>
        <taxon>Paenibacillaceae</taxon>
        <taxon>Aneurinibacillus group</taxon>
        <taxon>Ammoniphilus</taxon>
    </lineage>
</organism>
<name>A0ABS4GS85_9BACL</name>
<comment type="caution">
    <text evidence="1">The sequence shown here is derived from an EMBL/GenBank/DDBJ whole genome shotgun (WGS) entry which is preliminary data.</text>
</comment>
<dbReference type="Proteomes" id="UP001519343">
    <property type="component" value="Unassembled WGS sequence"/>
</dbReference>
<evidence type="ECO:0000313" key="1">
    <source>
        <dbReference type="EMBL" id="MBP1933136.1"/>
    </source>
</evidence>
<evidence type="ECO:0008006" key="3">
    <source>
        <dbReference type="Google" id="ProtNLM"/>
    </source>
</evidence>
<dbReference type="EMBL" id="JAGGKT010000009">
    <property type="protein sequence ID" value="MBP1933136.1"/>
    <property type="molecule type" value="Genomic_DNA"/>
</dbReference>
<reference evidence="1 2" key="1">
    <citation type="submission" date="2021-03" db="EMBL/GenBank/DDBJ databases">
        <title>Genomic Encyclopedia of Type Strains, Phase IV (KMG-IV): sequencing the most valuable type-strain genomes for metagenomic binning, comparative biology and taxonomic classification.</title>
        <authorList>
            <person name="Goeker M."/>
        </authorList>
    </citation>
    <scope>NUCLEOTIDE SEQUENCE [LARGE SCALE GENOMIC DNA]</scope>
    <source>
        <strain evidence="1 2">DSM 24738</strain>
    </source>
</reference>
<protein>
    <recommendedName>
        <fullName evidence="3">DUF2642 domain-containing protein</fullName>
    </recommendedName>
</protein>